<dbReference type="GO" id="GO:0046872">
    <property type="term" value="F:metal ion binding"/>
    <property type="evidence" value="ECO:0007669"/>
    <property type="project" value="UniProtKB-KW"/>
</dbReference>
<keyword evidence="2" id="KW-0479">Metal-binding</keyword>
<proteinExistence type="predicted"/>
<evidence type="ECO:0000256" key="9">
    <source>
        <dbReference type="ARBA" id="ARBA00023172"/>
    </source>
</evidence>
<dbReference type="SUPFAM" id="SSF53098">
    <property type="entry name" value="Ribonuclease H-like"/>
    <property type="match status" value="1"/>
</dbReference>
<evidence type="ECO:0000256" key="3">
    <source>
        <dbReference type="ARBA" id="ARBA00022759"/>
    </source>
</evidence>
<dbReference type="Gene3D" id="3.30.70.20">
    <property type="match status" value="1"/>
</dbReference>
<dbReference type="AlphaFoldDB" id="A0AA88WPN5"/>
<dbReference type="InterPro" id="IPR036397">
    <property type="entry name" value="RNaseH_sf"/>
</dbReference>
<feature type="transmembrane region" description="Helical" evidence="10">
    <location>
        <begin position="135"/>
        <end position="156"/>
    </location>
</feature>
<dbReference type="Gene3D" id="3.30.420.10">
    <property type="entry name" value="Ribonuclease H-like superfamily/Ribonuclease H"/>
    <property type="match status" value="1"/>
</dbReference>
<evidence type="ECO:0000256" key="4">
    <source>
        <dbReference type="ARBA" id="ARBA00022801"/>
    </source>
</evidence>
<dbReference type="GO" id="GO:0006310">
    <property type="term" value="P:DNA recombination"/>
    <property type="evidence" value="ECO:0007669"/>
    <property type="project" value="UniProtKB-KW"/>
</dbReference>
<dbReference type="GO" id="GO:0003964">
    <property type="term" value="F:RNA-directed DNA polymerase activity"/>
    <property type="evidence" value="ECO:0007669"/>
    <property type="project" value="UniProtKB-KW"/>
</dbReference>
<dbReference type="PANTHER" id="PTHR42648">
    <property type="entry name" value="TRANSPOSASE, PUTATIVE-RELATED"/>
    <property type="match status" value="1"/>
</dbReference>
<evidence type="ECO:0000256" key="6">
    <source>
        <dbReference type="ARBA" id="ARBA00022908"/>
    </source>
</evidence>
<evidence type="ECO:0000256" key="5">
    <source>
        <dbReference type="ARBA" id="ARBA00022842"/>
    </source>
</evidence>
<keyword evidence="7" id="KW-0695">RNA-directed DNA polymerase</keyword>
<keyword evidence="6" id="KW-0229">DNA integration</keyword>
<keyword evidence="4" id="KW-0378">Hydrolase</keyword>
<dbReference type="GO" id="GO:0003676">
    <property type="term" value="F:nucleic acid binding"/>
    <property type="evidence" value="ECO:0007669"/>
    <property type="project" value="InterPro"/>
</dbReference>
<evidence type="ECO:0000256" key="1">
    <source>
        <dbReference type="ARBA" id="ARBA00022722"/>
    </source>
</evidence>
<dbReference type="Pfam" id="PF13370">
    <property type="entry name" value="Fer4_13"/>
    <property type="match status" value="1"/>
</dbReference>
<evidence type="ECO:0000256" key="8">
    <source>
        <dbReference type="ARBA" id="ARBA00022932"/>
    </source>
</evidence>
<evidence type="ECO:0000313" key="11">
    <source>
        <dbReference type="EMBL" id="KAK3031162.1"/>
    </source>
</evidence>
<dbReference type="EMBL" id="JAVXUP010000316">
    <property type="protein sequence ID" value="KAK3031162.1"/>
    <property type="molecule type" value="Genomic_DNA"/>
</dbReference>
<dbReference type="InterPro" id="IPR012337">
    <property type="entry name" value="RNaseH-like_sf"/>
</dbReference>
<keyword evidence="9" id="KW-0233">DNA recombination</keyword>
<dbReference type="GO" id="GO:0003887">
    <property type="term" value="F:DNA-directed DNA polymerase activity"/>
    <property type="evidence" value="ECO:0007669"/>
    <property type="project" value="UniProtKB-KW"/>
</dbReference>
<keyword evidence="10" id="KW-1133">Transmembrane helix</keyword>
<keyword evidence="10" id="KW-0812">Transmembrane</keyword>
<evidence type="ECO:0000313" key="12">
    <source>
        <dbReference type="Proteomes" id="UP001188597"/>
    </source>
</evidence>
<keyword evidence="3" id="KW-0255">Endonuclease</keyword>
<keyword evidence="8" id="KW-0548">Nucleotidyltransferase</keyword>
<dbReference type="GO" id="GO:0004519">
    <property type="term" value="F:endonuclease activity"/>
    <property type="evidence" value="ECO:0007669"/>
    <property type="project" value="UniProtKB-KW"/>
</dbReference>
<keyword evidence="10" id="KW-0472">Membrane</keyword>
<keyword evidence="8" id="KW-0239">DNA-directed DNA polymerase</keyword>
<accession>A0AA88WPN5</accession>
<comment type="caution">
    <text evidence="11">The sequence shown here is derived from an EMBL/GenBank/DDBJ whole genome shotgun (WGS) entry which is preliminary data.</text>
</comment>
<protein>
    <submittedName>
        <fullName evidence="11">Uncharacterized protein</fullName>
    </submittedName>
</protein>
<dbReference type="PANTHER" id="PTHR42648:SF11">
    <property type="entry name" value="TRANSPOSON TY4-P GAG-POL POLYPROTEIN"/>
    <property type="match status" value="1"/>
</dbReference>
<gene>
    <name evidence="11" type="ORF">RJ639_035185</name>
</gene>
<dbReference type="GO" id="GO:0015074">
    <property type="term" value="P:DNA integration"/>
    <property type="evidence" value="ECO:0007669"/>
    <property type="project" value="UniProtKB-KW"/>
</dbReference>
<sequence length="376" mass="42256">MSTVDVSRYVVSQTPITLLARSFKLMQINPLPLKSSYVVRTLRASQSQSQSYGESLSTSSIASLLKKRRPQNVGGDFFVGWFACLLVGHKRMQIQCASTFTNIFWRRVLVDLISLNCLLNVALKSIDNVVARSYFSLYVAGFLALVYVHNLIGYLANDHTCIDCDTCRWMAPEVFTQVDDMSAVYKQPSCSQERLKALQIASDGFCIEKLNHSNNQYGKFAWNLISKDRISGRFLMEEIDSEDPVDGGRDTYLSTMTIDTSVVPIEPALTSFDGATLEEEHGIRRQKSCPGTLQQNGVAEGKPRHLQEVRRSGLHAKSLPQELWPEAMQCACHVINRLPLKVIDMKSPFELLYEEKPSVAYSRVLAQCAMCIFQIS</sequence>
<keyword evidence="8" id="KW-0808">Transferase</keyword>
<organism evidence="11 12">
    <name type="scientific">Escallonia herrerae</name>
    <dbReference type="NCBI Taxonomy" id="1293975"/>
    <lineage>
        <taxon>Eukaryota</taxon>
        <taxon>Viridiplantae</taxon>
        <taxon>Streptophyta</taxon>
        <taxon>Embryophyta</taxon>
        <taxon>Tracheophyta</taxon>
        <taxon>Spermatophyta</taxon>
        <taxon>Magnoliopsida</taxon>
        <taxon>eudicotyledons</taxon>
        <taxon>Gunneridae</taxon>
        <taxon>Pentapetalae</taxon>
        <taxon>asterids</taxon>
        <taxon>campanulids</taxon>
        <taxon>Escalloniales</taxon>
        <taxon>Escalloniaceae</taxon>
        <taxon>Escallonia</taxon>
    </lineage>
</organism>
<dbReference type="GO" id="GO:0016787">
    <property type="term" value="F:hydrolase activity"/>
    <property type="evidence" value="ECO:0007669"/>
    <property type="project" value="UniProtKB-KW"/>
</dbReference>
<dbReference type="Proteomes" id="UP001188597">
    <property type="component" value="Unassembled WGS sequence"/>
</dbReference>
<evidence type="ECO:0000256" key="7">
    <source>
        <dbReference type="ARBA" id="ARBA00022918"/>
    </source>
</evidence>
<evidence type="ECO:0000256" key="10">
    <source>
        <dbReference type="SAM" id="Phobius"/>
    </source>
</evidence>
<keyword evidence="12" id="KW-1185">Reference proteome</keyword>
<keyword evidence="5" id="KW-0460">Magnesium</keyword>
<name>A0AA88WPN5_9ASTE</name>
<reference evidence="11" key="1">
    <citation type="submission" date="2022-12" db="EMBL/GenBank/DDBJ databases">
        <title>Draft genome assemblies for two species of Escallonia (Escalloniales).</title>
        <authorList>
            <person name="Chanderbali A."/>
            <person name="Dervinis C."/>
            <person name="Anghel I."/>
            <person name="Soltis D."/>
            <person name="Soltis P."/>
            <person name="Zapata F."/>
        </authorList>
    </citation>
    <scope>NUCLEOTIDE SEQUENCE</scope>
    <source>
        <strain evidence="11">UCBG64.0493</strain>
        <tissue evidence="11">Leaf</tissue>
    </source>
</reference>
<keyword evidence="1" id="KW-0540">Nuclease</keyword>
<dbReference type="InterPro" id="IPR039537">
    <property type="entry name" value="Retrotran_Ty1/copia-like"/>
</dbReference>
<evidence type="ECO:0000256" key="2">
    <source>
        <dbReference type="ARBA" id="ARBA00022723"/>
    </source>
</evidence>